<organism evidence="1 2">
    <name type="scientific">Streptomyces antimycoticus</name>
    <dbReference type="NCBI Taxonomy" id="68175"/>
    <lineage>
        <taxon>Bacteria</taxon>
        <taxon>Bacillati</taxon>
        <taxon>Actinomycetota</taxon>
        <taxon>Actinomycetes</taxon>
        <taxon>Kitasatosporales</taxon>
        <taxon>Streptomycetaceae</taxon>
        <taxon>Streptomyces</taxon>
        <taxon>Streptomyces violaceusniger group</taxon>
    </lineage>
</organism>
<evidence type="ECO:0000313" key="1">
    <source>
        <dbReference type="EMBL" id="BBJ46530.1"/>
    </source>
</evidence>
<accession>A0A499V0Z3</accession>
<dbReference type="Proteomes" id="UP000463951">
    <property type="component" value="Chromosome"/>
</dbReference>
<dbReference type="AlphaFoldDB" id="A0A499V0Z3"/>
<evidence type="ECO:0008006" key="3">
    <source>
        <dbReference type="Google" id="ProtNLM"/>
    </source>
</evidence>
<gene>
    <name evidence="1" type="ORF">SSPO_092480</name>
</gene>
<reference evidence="1 2" key="1">
    <citation type="journal article" date="2020" name="Int. J. Syst. Evol. Microbiol.">
        <title>Reclassification of Streptomyces castelarensis and Streptomyces sporoclivatus as later heterotypic synonyms of Streptomyces antimycoticus.</title>
        <authorList>
            <person name="Komaki H."/>
            <person name="Tamura T."/>
        </authorList>
    </citation>
    <scope>NUCLEOTIDE SEQUENCE [LARGE SCALE GENOMIC DNA]</scope>
    <source>
        <strain evidence="1 2">NBRC 100767</strain>
    </source>
</reference>
<evidence type="ECO:0000313" key="2">
    <source>
        <dbReference type="Proteomes" id="UP000463951"/>
    </source>
</evidence>
<sequence>MTTPPATPRARRVAVPRALAARDDLADAHYASAFALPVPRAGALTAEQWARTVFEGAPAPLRRFLVLGWTLGLGLRLGPRTSPRHVLGWAVSDAADHSLTLTAGSPLVAAHNVVAVEDARVLWATFVRFERPAGRPLWALAAPIHHRTVPRLLRRAVRDAASAGETTRGDGRLS</sequence>
<proteinExistence type="predicted"/>
<name>A0A499V0Z3_9ACTN</name>
<dbReference type="EMBL" id="AP019620">
    <property type="protein sequence ID" value="BBJ46530.1"/>
    <property type="molecule type" value="Genomic_DNA"/>
</dbReference>
<protein>
    <recommendedName>
        <fullName evidence="3">DUF2867 domain-containing protein</fullName>
    </recommendedName>
</protein>